<evidence type="ECO:0000256" key="1">
    <source>
        <dbReference type="SAM" id="Phobius"/>
    </source>
</evidence>
<sequence length="98" mass="10887">MNRIQKNKRLVVILSLAAVILSLPLIAMQFTSEVNWNGSDFLIMGILLFGTGILCEIILRMVKTPRQRLIFCGMAIFSFLVIWAEMAVGIFNSPIAGS</sequence>
<dbReference type="Proteomes" id="UP000552241">
    <property type="component" value="Unassembled WGS sequence"/>
</dbReference>
<dbReference type="EMBL" id="JACDZE010000001">
    <property type="protein sequence ID" value="MBA5628642.1"/>
    <property type="molecule type" value="Genomic_DNA"/>
</dbReference>
<evidence type="ECO:0000313" key="2">
    <source>
        <dbReference type="EMBL" id="MBA5628642.1"/>
    </source>
</evidence>
<feature type="transmembrane region" description="Helical" evidence="1">
    <location>
        <begin position="41"/>
        <end position="62"/>
    </location>
</feature>
<keyword evidence="1" id="KW-0472">Membrane</keyword>
<organism evidence="2 3">
    <name type="scientific">Moheibacter lacus</name>
    <dbReference type="NCBI Taxonomy" id="2745851"/>
    <lineage>
        <taxon>Bacteria</taxon>
        <taxon>Pseudomonadati</taxon>
        <taxon>Bacteroidota</taxon>
        <taxon>Flavobacteriia</taxon>
        <taxon>Flavobacteriales</taxon>
        <taxon>Weeksellaceae</taxon>
        <taxon>Moheibacter</taxon>
    </lineage>
</organism>
<keyword evidence="1" id="KW-1133">Transmembrane helix</keyword>
<keyword evidence="1" id="KW-0812">Transmembrane</keyword>
<keyword evidence="3" id="KW-1185">Reference proteome</keyword>
<reference evidence="2 3" key="1">
    <citation type="submission" date="2020-07" db="EMBL/GenBank/DDBJ databases">
        <title>Moheibacter lacus sp. nov., a member of the family Flavobacteriaceae isolated from freshwater lake sediment.</title>
        <authorList>
            <person name="Liu Y."/>
        </authorList>
    </citation>
    <scope>NUCLEOTIDE SEQUENCE [LARGE SCALE GENOMIC DNA]</scope>
    <source>
        <strain evidence="2 3">BDHS18</strain>
    </source>
</reference>
<name>A0A838ZR17_9FLAO</name>
<protein>
    <submittedName>
        <fullName evidence="2">Uncharacterized protein</fullName>
    </submittedName>
</protein>
<accession>A0A838ZR17</accession>
<evidence type="ECO:0000313" key="3">
    <source>
        <dbReference type="Proteomes" id="UP000552241"/>
    </source>
</evidence>
<dbReference type="AlphaFoldDB" id="A0A838ZR17"/>
<gene>
    <name evidence="2" type="ORF">HU137_02525</name>
</gene>
<comment type="caution">
    <text evidence="2">The sequence shown here is derived from an EMBL/GenBank/DDBJ whole genome shotgun (WGS) entry which is preliminary data.</text>
</comment>
<feature type="transmembrane region" description="Helical" evidence="1">
    <location>
        <begin position="69"/>
        <end position="91"/>
    </location>
</feature>
<proteinExistence type="predicted"/>
<dbReference type="RefSeq" id="WP_182042233.1">
    <property type="nucleotide sequence ID" value="NZ_JACDZE010000001.1"/>
</dbReference>